<dbReference type="SUPFAM" id="SSF55781">
    <property type="entry name" value="GAF domain-like"/>
    <property type="match status" value="2"/>
</dbReference>
<dbReference type="SMART" id="SM00065">
    <property type="entry name" value="GAF"/>
    <property type="match status" value="1"/>
</dbReference>
<dbReference type="Pfam" id="PF13185">
    <property type="entry name" value="GAF_2"/>
    <property type="match status" value="1"/>
</dbReference>
<accession>A0ABQ1ZS97</accession>
<dbReference type="Proteomes" id="UP000605427">
    <property type="component" value="Unassembled WGS sequence"/>
</dbReference>
<keyword evidence="3" id="KW-1185">Reference proteome</keyword>
<organism evidence="2 3">
    <name type="scientific">Saccharibacillus endophyticus</name>
    <dbReference type="NCBI Taxonomy" id="2060666"/>
    <lineage>
        <taxon>Bacteria</taxon>
        <taxon>Bacillati</taxon>
        <taxon>Bacillota</taxon>
        <taxon>Bacilli</taxon>
        <taxon>Bacillales</taxon>
        <taxon>Paenibacillaceae</taxon>
        <taxon>Saccharibacillus</taxon>
    </lineage>
</organism>
<dbReference type="InterPro" id="IPR029016">
    <property type="entry name" value="GAF-like_dom_sf"/>
</dbReference>
<dbReference type="InterPro" id="IPR029787">
    <property type="entry name" value="Nucleotide_cyclase"/>
</dbReference>
<dbReference type="InterPro" id="IPR043128">
    <property type="entry name" value="Rev_trsase/Diguanyl_cyclase"/>
</dbReference>
<evidence type="ECO:0000259" key="1">
    <source>
        <dbReference type="PROSITE" id="PS50887"/>
    </source>
</evidence>
<dbReference type="RefSeq" id="WP_172246975.1">
    <property type="nucleotide sequence ID" value="NZ_BMDD01000001.1"/>
</dbReference>
<gene>
    <name evidence="2" type="ORF">GCM10007362_12550</name>
</gene>
<sequence length="661" mass="74303">MSERTGKNPVEEIRRDEIGEALFPVISREDPSFWIQSVDIGTADFPYIEALLRESFADWQEQNAGFSQDPQVEWFLFSHEGEAAAGDPNLILQLKKEPRHAGWMSLARRESVIVPPEHHESEYLRGRATLAVPIFTRSGGDVFAVLGCSVPEAEAAGMPRLVEMGGAHFRTCFYQRLEYSFIHDTLYTKQAGATALSGDSALFRMVRRLYDKFNVDGVLEELLRIVLVLHPSARCQLLMTQDYQSTNPQLKAFLLDQRKRDICTTAFMQGSVEVERIPAPGHPERIEAALPLAGHQGVYGVFHFTLDLPPERLDTHLLGMIADTAGKAFENAKLYEQSNLLIRELLLINELTKRLNQNLQLSDVFSFAIQELVGIFRAEYCCIVKDNPEEQRFEVMACSLPELEGASFSRDYGFGGQVLRTQEPLIVSDYLESSVPSRFMELGEARSMIAAPLISNGKTMGAVLLAQREHHYFSYENFKLLQMLSTHIGLAVGNATLHAELQRMANRDTLTGLHVRRHLDERIHAHQLEGSKGALLVIDIDRFKQVNDTYGHQIGDSILQQISSIMKSSIRMTDVSARWGGEELAIYFPETTLDEALLVAERIRSLVEQETEPSVTVSCGVAEWSQDNGTISVESLFYRADMALYQAKHSGRNRIHTALAE</sequence>
<dbReference type="Gene3D" id="3.30.450.40">
    <property type="match status" value="1"/>
</dbReference>
<dbReference type="CDD" id="cd01949">
    <property type="entry name" value="GGDEF"/>
    <property type="match status" value="1"/>
</dbReference>
<reference evidence="3" key="1">
    <citation type="journal article" date="2019" name="Int. J. Syst. Evol. Microbiol.">
        <title>The Global Catalogue of Microorganisms (GCM) 10K type strain sequencing project: providing services to taxonomists for standard genome sequencing and annotation.</title>
        <authorList>
            <consortium name="The Broad Institute Genomics Platform"/>
            <consortium name="The Broad Institute Genome Sequencing Center for Infectious Disease"/>
            <person name="Wu L."/>
            <person name="Ma J."/>
        </authorList>
    </citation>
    <scope>NUCLEOTIDE SEQUENCE [LARGE SCALE GENOMIC DNA]</scope>
    <source>
        <strain evidence="3">CCM 8702</strain>
    </source>
</reference>
<evidence type="ECO:0000313" key="2">
    <source>
        <dbReference type="EMBL" id="GGH73446.1"/>
    </source>
</evidence>
<dbReference type="Gene3D" id="3.30.70.270">
    <property type="match status" value="1"/>
</dbReference>
<dbReference type="PROSITE" id="PS50887">
    <property type="entry name" value="GGDEF"/>
    <property type="match status" value="1"/>
</dbReference>
<dbReference type="Pfam" id="PF00990">
    <property type="entry name" value="GGDEF"/>
    <property type="match status" value="1"/>
</dbReference>
<feature type="domain" description="GGDEF" evidence="1">
    <location>
        <begin position="531"/>
        <end position="660"/>
    </location>
</feature>
<dbReference type="SUPFAM" id="SSF55073">
    <property type="entry name" value="Nucleotide cyclase"/>
    <property type="match status" value="1"/>
</dbReference>
<name>A0ABQ1ZS97_9BACL</name>
<protein>
    <recommendedName>
        <fullName evidence="1">GGDEF domain-containing protein</fullName>
    </recommendedName>
</protein>
<dbReference type="InterPro" id="IPR003018">
    <property type="entry name" value="GAF"/>
</dbReference>
<dbReference type="PANTHER" id="PTHR45138:SF9">
    <property type="entry name" value="DIGUANYLATE CYCLASE DGCM-RELATED"/>
    <property type="match status" value="1"/>
</dbReference>
<dbReference type="InterPro" id="IPR000160">
    <property type="entry name" value="GGDEF_dom"/>
</dbReference>
<dbReference type="NCBIfam" id="TIGR00254">
    <property type="entry name" value="GGDEF"/>
    <property type="match status" value="1"/>
</dbReference>
<dbReference type="EMBL" id="BMDD01000001">
    <property type="protein sequence ID" value="GGH73446.1"/>
    <property type="molecule type" value="Genomic_DNA"/>
</dbReference>
<dbReference type="SMART" id="SM00267">
    <property type="entry name" value="GGDEF"/>
    <property type="match status" value="1"/>
</dbReference>
<dbReference type="PANTHER" id="PTHR45138">
    <property type="entry name" value="REGULATORY COMPONENTS OF SENSORY TRANSDUCTION SYSTEM"/>
    <property type="match status" value="1"/>
</dbReference>
<comment type="caution">
    <text evidence="2">The sequence shown here is derived from an EMBL/GenBank/DDBJ whole genome shotgun (WGS) entry which is preliminary data.</text>
</comment>
<dbReference type="InterPro" id="IPR050469">
    <property type="entry name" value="Diguanylate_Cyclase"/>
</dbReference>
<proteinExistence type="predicted"/>
<evidence type="ECO:0000313" key="3">
    <source>
        <dbReference type="Proteomes" id="UP000605427"/>
    </source>
</evidence>